<evidence type="ECO:0000256" key="9">
    <source>
        <dbReference type="ARBA" id="ARBA00023136"/>
    </source>
</evidence>
<keyword evidence="9" id="KW-0472">Membrane</keyword>
<proteinExistence type="inferred from homology"/>
<evidence type="ECO:0000256" key="1">
    <source>
        <dbReference type="ARBA" id="ARBA00004251"/>
    </source>
</evidence>
<dbReference type="Proteomes" id="UP000823749">
    <property type="component" value="Chromosome 10"/>
</dbReference>
<evidence type="ECO:0000256" key="4">
    <source>
        <dbReference type="ARBA" id="ARBA00022614"/>
    </source>
</evidence>
<keyword evidence="3" id="KW-1003">Cell membrane</keyword>
<dbReference type="AlphaFoldDB" id="A0AAV6ILP8"/>
<dbReference type="EMBL" id="JACTNZ010000010">
    <property type="protein sequence ID" value="KAG5527939.1"/>
    <property type="molecule type" value="Genomic_DNA"/>
</dbReference>
<keyword evidence="5" id="KW-0812">Transmembrane</keyword>
<organism evidence="13 14">
    <name type="scientific">Rhododendron griersonianum</name>
    <dbReference type="NCBI Taxonomy" id="479676"/>
    <lineage>
        <taxon>Eukaryota</taxon>
        <taxon>Viridiplantae</taxon>
        <taxon>Streptophyta</taxon>
        <taxon>Embryophyta</taxon>
        <taxon>Tracheophyta</taxon>
        <taxon>Spermatophyta</taxon>
        <taxon>Magnoliopsida</taxon>
        <taxon>eudicotyledons</taxon>
        <taxon>Gunneridae</taxon>
        <taxon>Pentapetalae</taxon>
        <taxon>asterids</taxon>
        <taxon>Ericales</taxon>
        <taxon>Ericaceae</taxon>
        <taxon>Ericoideae</taxon>
        <taxon>Rhodoreae</taxon>
        <taxon>Rhododendron</taxon>
    </lineage>
</organism>
<dbReference type="SUPFAM" id="SSF56112">
    <property type="entry name" value="Protein kinase-like (PK-like)"/>
    <property type="match status" value="1"/>
</dbReference>
<dbReference type="PANTHER" id="PTHR48052:SF66">
    <property type="entry name" value="OS02G0610000 PROTEIN"/>
    <property type="match status" value="1"/>
</dbReference>
<gene>
    <name evidence="13" type="ORF">RHGRI_028760</name>
</gene>
<keyword evidence="11" id="KW-0325">Glycoprotein</keyword>
<reference evidence="13" key="1">
    <citation type="submission" date="2020-08" db="EMBL/GenBank/DDBJ databases">
        <title>Plant Genome Project.</title>
        <authorList>
            <person name="Zhang R.-G."/>
        </authorList>
    </citation>
    <scope>NUCLEOTIDE SEQUENCE</scope>
    <source>
        <strain evidence="13">WSP0</strain>
        <tissue evidence="13">Leaf</tissue>
    </source>
</reference>
<keyword evidence="10" id="KW-0675">Receptor</keyword>
<comment type="caution">
    <text evidence="13">The sequence shown here is derived from an EMBL/GenBank/DDBJ whole genome shotgun (WGS) entry which is preliminary data.</text>
</comment>
<dbReference type="Gene3D" id="1.10.510.10">
    <property type="entry name" value="Transferase(Phosphotransferase) domain 1"/>
    <property type="match status" value="1"/>
</dbReference>
<evidence type="ECO:0000256" key="10">
    <source>
        <dbReference type="ARBA" id="ARBA00023170"/>
    </source>
</evidence>
<dbReference type="GO" id="GO:0005886">
    <property type="term" value="C:plasma membrane"/>
    <property type="evidence" value="ECO:0007669"/>
    <property type="project" value="UniProtKB-SubCell"/>
</dbReference>
<dbReference type="InterPro" id="IPR011009">
    <property type="entry name" value="Kinase-like_dom_sf"/>
</dbReference>
<evidence type="ECO:0000313" key="14">
    <source>
        <dbReference type="Proteomes" id="UP000823749"/>
    </source>
</evidence>
<dbReference type="Pfam" id="PF00560">
    <property type="entry name" value="LRR_1"/>
    <property type="match status" value="1"/>
</dbReference>
<evidence type="ECO:0000256" key="3">
    <source>
        <dbReference type="ARBA" id="ARBA00022475"/>
    </source>
</evidence>
<dbReference type="FunFam" id="3.80.10.10:FF:000275">
    <property type="entry name" value="Leucine-rich repeat receptor-like protein kinase"/>
    <property type="match status" value="1"/>
</dbReference>
<feature type="domain" description="Leucine-rich repeat-containing N-terminal plant-type" evidence="12">
    <location>
        <begin position="39"/>
        <end position="78"/>
    </location>
</feature>
<evidence type="ECO:0000313" key="13">
    <source>
        <dbReference type="EMBL" id="KAG5527939.1"/>
    </source>
</evidence>
<dbReference type="Gene3D" id="3.80.10.10">
    <property type="entry name" value="Ribonuclease Inhibitor"/>
    <property type="match status" value="1"/>
</dbReference>
<evidence type="ECO:0000256" key="8">
    <source>
        <dbReference type="ARBA" id="ARBA00022989"/>
    </source>
</evidence>
<evidence type="ECO:0000256" key="5">
    <source>
        <dbReference type="ARBA" id="ARBA00022692"/>
    </source>
</evidence>
<keyword evidence="14" id="KW-1185">Reference proteome</keyword>
<keyword evidence="4" id="KW-0433">Leucine-rich repeat</keyword>
<dbReference type="InterPro" id="IPR032675">
    <property type="entry name" value="LRR_dom_sf"/>
</dbReference>
<evidence type="ECO:0000256" key="6">
    <source>
        <dbReference type="ARBA" id="ARBA00022729"/>
    </source>
</evidence>
<name>A0AAV6ILP8_9ERIC</name>
<accession>A0AAV6ILP8</accession>
<evidence type="ECO:0000259" key="12">
    <source>
        <dbReference type="Pfam" id="PF08263"/>
    </source>
</evidence>
<evidence type="ECO:0000256" key="7">
    <source>
        <dbReference type="ARBA" id="ARBA00022737"/>
    </source>
</evidence>
<dbReference type="Pfam" id="PF08263">
    <property type="entry name" value="LRRNT_2"/>
    <property type="match status" value="1"/>
</dbReference>
<dbReference type="InterPro" id="IPR013210">
    <property type="entry name" value="LRR_N_plant-typ"/>
</dbReference>
<evidence type="ECO:0000256" key="11">
    <source>
        <dbReference type="ARBA" id="ARBA00023180"/>
    </source>
</evidence>
<dbReference type="PANTHER" id="PTHR48052">
    <property type="entry name" value="UNNAMED PRODUCT"/>
    <property type="match status" value="1"/>
</dbReference>
<sequence length="341" mass="38183">MLKLMRLISSSLSIHMIKLLSLVLFFTTATKVACRLSNEMDRLALLSIKELIAEDPLGSLSSWNSSIDLCKWDGVTCSRKHQRVVVLDLRGKSLRGTMSPFLGNLSFLRSLHLQENRFQEKIPLELYRLFRLQHLNISINSLQGEIPTNLSNSLGVIELSFNDLVGKIPASFGSLSKLTYLGLFANNLIGGIPPFLEYGIGGRTSTEGDVYSYGILLLEMLTGKRPTNELITSRQSLHVFCKVALPERVMEIVDSRMLLEEPTEAENDAQKERVRQDKIRECSVSLVRIGIACSAESPSERMNIKDVIIGLMTVKEVFLGVGIHGRRQMRMRLTGEGTSRE</sequence>
<keyword evidence="8" id="KW-1133">Transmembrane helix</keyword>
<keyword evidence="6" id="KW-0732">Signal</keyword>
<evidence type="ECO:0000256" key="2">
    <source>
        <dbReference type="ARBA" id="ARBA00009592"/>
    </source>
</evidence>
<dbReference type="SUPFAM" id="SSF52058">
    <property type="entry name" value="L domain-like"/>
    <property type="match status" value="1"/>
</dbReference>
<comment type="subcellular location">
    <subcellularLocation>
        <location evidence="1">Cell membrane</location>
        <topology evidence="1">Single-pass type I membrane protein</topology>
    </subcellularLocation>
</comment>
<protein>
    <recommendedName>
        <fullName evidence="12">Leucine-rich repeat-containing N-terminal plant-type domain-containing protein</fullName>
    </recommendedName>
</protein>
<dbReference type="InterPro" id="IPR001611">
    <property type="entry name" value="Leu-rich_rpt"/>
</dbReference>
<keyword evidence="7" id="KW-0677">Repeat</keyword>
<comment type="similarity">
    <text evidence="2">Belongs to the RLP family.</text>
</comment>